<organism evidence="1 2">
    <name type="scientific">Algibacter mikhailovii</name>
    <dbReference type="NCBI Taxonomy" id="425498"/>
    <lineage>
        <taxon>Bacteria</taxon>
        <taxon>Pseudomonadati</taxon>
        <taxon>Bacteroidota</taxon>
        <taxon>Flavobacteriia</taxon>
        <taxon>Flavobacteriales</taxon>
        <taxon>Flavobacteriaceae</taxon>
        <taxon>Algibacter</taxon>
    </lineage>
</organism>
<keyword evidence="2" id="KW-1185">Reference proteome</keyword>
<dbReference type="EMBL" id="BMWZ01000001">
    <property type="protein sequence ID" value="GGZ71132.1"/>
    <property type="molecule type" value="Genomic_DNA"/>
</dbReference>
<dbReference type="Proteomes" id="UP000636004">
    <property type="component" value="Unassembled WGS sequence"/>
</dbReference>
<dbReference type="Pfam" id="PF13585">
    <property type="entry name" value="CHU_C"/>
    <property type="match status" value="1"/>
</dbReference>
<evidence type="ECO:0000313" key="2">
    <source>
        <dbReference type="Proteomes" id="UP000636004"/>
    </source>
</evidence>
<sequence>MFVAHFANGQVVIGKPNLEFTQACASPSFNTYNVRFSFSPEELLSSTNQFIIELSDNAGSFSDPEVIFTSEAGSVTSSPATLTFAVPTDISGEAYKLRIKSTAPAATSTSSNAFPAYYKLQDTPFSINNLIGTASYCSGGSYLLTIDNPGAPDNDSPLQYPSLTFKWFRETSPTTADFVAEGPSLSVISSGTYFVETNYGTCTSNSFSNRVTVSEIASGTGSSSITSSLGNPYCINDGPTILRTTNGNSYQWFKDGEEISGATKQTYETNESGTYSVNIDLGSCATSATIDLDTSGFESSLNVLEDNLINDGESLFVEVETTANNPEFTWYLNNIIIAGATSNSYTASEIGEYKVSVAQTEGCLSTTELVFRISTPFPDVAEIPNIISPNGDGINDTWIIPKVYGSGSNTEVLIISSNGKIALRTNDYLNNWPESDLDFKSVNPLFYYVLTTENGQTLKGTITVFK</sequence>
<dbReference type="AlphaFoldDB" id="A0A918V5T6"/>
<name>A0A918V5T6_9FLAO</name>
<gene>
    <name evidence="1" type="primary">sprC</name>
    <name evidence="1" type="ORF">GCM10007028_05420</name>
</gene>
<reference evidence="1" key="2">
    <citation type="submission" date="2020-09" db="EMBL/GenBank/DDBJ databases">
        <authorList>
            <person name="Sun Q."/>
            <person name="Kim S."/>
        </authorList>
    </citation>
    <scope>NUCLEOTIDE SEQUENCE</scope>
    <source>
        <strain evidence="1">KCTC 12710</strain>
    </source>
</reference>
<dbReference type="InterPro" id="IPR013783">
    <property type="entry name" value="Ig-like_fold"/>
</dbReference>
<dbReference type="Gene3D" id="2.60.40.10">
    <property type="entry name" value="Immunoglobulins"/>
    <property type="match status" value="1"/>
</dbReference>
<protein>
    <submittedName>
        <fullName evidence="1">Adhesin SprC</fullName>
    </submittedName>
</protein>
<proteinExistence type="predicted"/>
<evidence type="ECO:0000313" key="1">
    <source>
        <dbReference type="EMBL" id="GGZ71132.1"/>
    </source>
</evidence>
<reference evidence="1" key="1">
    <citation type="journal article" date="2014" name="Int. J. Syst. Evol. Microbiol.">
        <title>Complete genome sequence of Corynebacterium casei LMG S-19264T (=DSM 44701T), isolated from a smear-ripened cheese.</title>
        <authorList>
            <consortium name="US DOE Joint Genome Institute (JGI-PGF)"/>
            <person name="Walter F."/>
            <person name="Albersmeier A."/>
            <person name="Kalinowski J."/>
            <person name="Ruckert C."/>
        </authorList>
    </citation>
    <scope>NUCLEOTIDE SEQUENCE</scope>
    <source>
        <strain evidence="1">KCTC 12710</strain>
    </source>
</reference>
<accession>A0A918V5T6</accession>
<comment type="caution">
    <text evidence="1">The sequence shown here is derived from an EMBL/GenBank/DDBJ whole genome shotgun (WGS) entry which is preliminary data.</text>
</comment>